<dbReference type="AlphaFoldDB" id="A0A3E1HCL7"/>
<evidence type="ECO:0000313" key="2">
    <source>
        <dbReference type="Proteomes" id="UP000258522"/>
    </source>
</evidence>
<sequence>MTFVGCRVAVKAIAGMVNAGGREEDLAADYELSIA</sequence>
<dbReference type="OrthoDB" id="3699668at2"/>
<accession>A0A3E1HCL7</accession>
<proteinExistence type="predicted"/>
<protein>
    <submittedName>
        <fullName evidence="1">Uncharacterized protein</fullName>
    </submittedName>
</protein>
<evidence type="ECO:0000313" key="1">
    <source>
        <dbReference type="EMBL" id="RFD24065.1"/>
    </source>
</evidence>
<organism evidence="1 2">
    <name type="scientific">Mycobacterium uberis</name>
    <dbReference type="NCBI Taxonomy" id="2162698"/>
    <lineage>
        <taxon>Bacteria</taxon>
        <taxon>Bacillati</taxon>
        <taxon>Actinomycetota</taxon>
        <taxon>Actinomycetes</taxon>
        <taxon>Mycobacteriales</taxon>
        <taxon>Mycobacteriaceae</taxon>
        <taxon>Mycobacterium</taxon>
    </lineage>
</organism>
<comment type="caution">
    <text evidence="1">The sequence shown here is derived from an EMBL/GenBank/DDBJ whole genome shotgun (WGS) entry which is preliminary data.</text>
</comment>
<name>A0A3E1HCL7_9MYCO</name>
<reference evidence="1 2" key="1">
    <citation type="submission" date="2018-07" db="EMBL/GenBank/DDBJ databases">
        <title>Whole genome sequence of Mycobacterium uberis.</title>
        <authorList>
            <person name="Benjak A."/>
        </authorList>
    </citation>
    <scope>NUCLEOTIDE SEQUENCE [LARGE SCALE GENOMIC DNA]</scope>
    <source>
        <strain evidence="1 2">Jura</strain>
    </source>
</reference>
<gene>
    <name evidence="1" type="ORF">MUBE_14350</name>
</gene>
<dbReference type="Proteomes" id="UP000258522">
    <property type="component" value="Unassembled WGS sequence"/>
</dbReference>
<keyword evidence="2" id="KW-1185">Reference proteome</keyword>
<dbReference type="EMBL" id="QAYL01000037">
    <property type="protein sequence ID" value="RFD24065.1"/>
    <property type="molecule type" value="Genomic_DNA"/>
</dbReference>